<organism evidence="3 4">
    <name type="scientific">Noviherbaspirillum pedocola</name>
    <dbReference type="NCBI Taxonomy" id="2801341"/>
    <lineage>
        <taxon>Bacteria</taxon>
        <taxon>Pseudomonadati</taxon>
        <taxon>Pseudomonadota</taxon>
        <taxon>Betaproteobacteria</taxon>
        <taxon>Burkholderiales</taxon>
        <taxon>Oxalobacteraceae</taxon>
        <taxon>Noviherbaspirillum</taxon>
    </lineage>
</organism>
<feature type="compositionally biased region" description="Low complexity" evidence="1">
    <location>
        <begin position="144"/>
        <end position="189"/>
    </location>
</feature>
<reference evidence="3" key="1">
    <citation type="submission" date="2021-01" db="EMBL/GenBank/DDBJ databases">
        <title>Genome sequence of strain Noviherbaspirillum sp. DKR-6.</title>
        <authorList>
            <person name="Chaudhary D.K."/>
        </authorList>
    </citation>
    <scope>NUCLEOTIDE SEQUENCE</scope>
    <source>
        <strain evidence="3">DKR-6</strain>
    </source>
</reference>
<dbReference type="EMBL" id="JAEPBG010000005">
    <property type="protein sequence ID" value="MBK4735632.1"/>
    <property type="molecule type" value="Genomic_DNA"/>
</dbReference>
<accession>A0A934SZ49</accession>
<sequence>MRELRKFPLPAMLASLLVLTACSNHSGPDGGKSPGGPAVSQRETHFPGMVTAGGNTSGEVMKSSGEKVGASMPAGTPGTPRGMEGNTGGTAMGGTTPGAAVAGDAPKGAMAGERKIEGAPTAAKGATGEAAPTAGSASERAQAGTATPQQQIPGQPAPAGADKPGAATAQAAPATPAAPAAKPDAAAQAAKEKQELAASMDAVAANWRASAAKHGWTTHAPTPVAAAAGINASATQQGGAASQPAPVKSEKSGNAPASEDVKRPKPPGAV</sequence>
<protein>
    <recommendedName>
        <fullName evidence="5">Lipoprotein</fullName>
    </recommendedName>
</protein>
<feature type="compositionally biased region" description="Low complexity" evidence="1">
    <location>
        <begin position="217"/>
        <end position="246"/>
    </location>
</feature>
<feature type="signal peptide" evidence="2">
    <location>
        <begin position="1"/>
        <end position="26"/>
    </location>
</feature>
<evidence type="ECO:0000313" key="3">
    <source>
        <dbReference type="EMBL" id="MBK4735632.1"/>
    </source>
</evidence>
<dbReference type="RefSeq" id="WP_200592414.1">
    <property type="nucleotide sequence ID" value="NZ_JAEPBG010000005.1"/>
</dbReference>
<feature type="chain" id="PRO_5036790932" description="Lipoprotein" evidence="2">
    <location>
        <begin position="27"/>
        <end position="270"/>
    </location>
</feature>
<keyword evidence="2" id="KW-0732">Signal</keyword>
<evidence type="ECO:0000256" key="1">
    <source>
        <dbReference type="SAM" id="MobiDB-lite"/>
    </source>
</evidence>
<dbReference type="AlphaFoldDB" id="A0A934SZ49"/>
<evidence type="ECO:0000313" key="4">
    <source>
        <dbReference type="Proteomes" id="UP000622890"/>
    </source>
</evidence>
<dbReference type="PROSITE" id="PS51257">
    <property type="entry name" value="PROKAR_LIPOPROTEIN"/>
    <property type="match status" value="1"/>
</dbReference>
<evidence type="ECO:0008006" key="5">
    <source>
        <dbReference type="Google" id="ProtNLM"/>
    </source>
</evidence>
<name>A0A934SZ49_9BURK</name>
<keyword evidence="4" id="KW-1185">Reference proteome</keyword>
<feature type="region of interest" description="Disordered" evidence="1">
    <location>
        <begin position="214"/>
        <end position="270"/>
    </location>
</feature>
<feature type="region of interest" description="Disordered" evidence="1">
    <location>
        <begin position="26"/>
        <end position="193"/>
    </location>
</feature>
<dbReference type="Proteomes" id="UP000622890">
    <property type="component" value="Unassembled WGS sequence"/>
</dbReference>
<feature type="compositionally biased region" description="Gly residues" evidence="1">
    <location>
        <begin position="85"/>
        <end position="96"/>
    </location>
</feature>
<gene>
    <name evidence="3" type="ORF">JJB74_13495</name>
</gene>
<proteinExistence type="predicted"/>
<evidence type="ECO:0000256" key="2">
    <source>
        <dbReference type="SAM" id="SignalP"/>
    </source>
</evidence>
<comment type="caution">
    <text evidence="3">The sequence shown here is derived from an EMBL/GenBank/DDBJ whole genome shotgun (WGS) entry which is preliminary data.</text>
</comment>